<proteinExistence type="predicted"/>
<feature type="domain" description="Hemerythrin-like" evidence="1">
    <location>
        <begin position="39"/>
        <end position="125"/>
    </location>
</feature>
<dbReference type="EMBL" id="JAUKPO010000037">
    <property type="protein sequence ID" value="MDO1450858.1"/>
    <property type="molecule type" value="Genomic_DNA"/>
</dbReference>
<reference evidence="2" key="1">
    <citation type="submission" date="2023-07" db="EMBL/GenBank/DDBJ databases">
        <title>The genome sequence of Rhodocytophaga aerolata KACC 12507.</title>
        <authorList>
            <person name="Zhang X."/>
        </authorList>
    </citation>
    <scope>NUCLEOTIDE SEQUENCE</scope>
    <source>
        <strain evidence="2">KACC 12507</strain>
    </source>
</reference>
<organism evidence="2 3">
    <name type="scientific">Rhodocytophaga aerolata</name>
    <dbReference type="NCBI Taxonomy" id="455078"/>
    <lineage>
        <taxon>Bacteria</taxon>
        <taxon>Pseudomonadati</taxon>
        <taxon>Bacteroidota</taxon>
        <taxon>Cytophagia</taxon>
        <taxon>Cytophagales</taxon>
        <taxon>Rhodocytophagaceae</taxon>
        <taxon>Rhodocytophaga</taxon>
    </lineage>
</organism>
<accession>A0ABT8RFI2</accession>
<comment type="caution">
    <text evidence="2">The sequence shown here is derived from an EMBL/GenBank/DDBJ whole genome shotgun (WGS) entry which is preliminary data.</text>
</comment>
<gene>
    <name evidence="2" type="ORF">Q0590_31580</name>
</gene>
<dbReference type="Proteomes" id="UP001168528">
    <property type="component" value="Unassembled WGS sequence"/>
</dbReference>
<evidence type="ECO:0000313" key="3">
    <source>
        <dbReference type="Proteomes" id="UP001168528"/>
    </source>
</evidence>
<dbReference type="Pfam" id="PF01814">
    <property type="entry name" value="Hemerythrin"/>
    <property type="match status" value="1"/>
</dbReference>
<keyword evidence="3" id="KW-1185">Reference proteome</keyword>
<evidence type="ECO:0000313" key="2">
    <source>
        <dbReference type="EMBL" id="MDO1450858.1"/>
    </source>
</evidence>
<evidence type="ECO:0000259" key="1">
    <source>
        <dbReference type="Pfam" id="PF01814"/>
    </source>
</evidence>
<sequence>MATKPIKRNVNIVILSRDHHFGLLFCWKIRQGIKKNVAAERIKNYVSYYWHTHLHNHFEEEDIYIFLKVNDDACRKALEQHEQIRGLMKQITDADNTADHRLLAGLADLVEAHIRFEERELFPHLEKVLNEGELKRIGAALEQSHAVPNPDNYPDEFWTSK</sequence>
<dbReference type="Gene3D" id="1.20.120.520">
    <property type="entry name" value="nmb1532 protein domain like"/>
    <property type="match status" value="1"/>
</dbReference>
<dbReference type="InterPro" id="IPR012312">
    <property type="entry name" value="Hemerythrin-like"/>
</dbReference>
<name>A0ABT8RFI2_9BACT</name>
<protein>
    <submittedName>
        <fullName evidence="2">Hemerythrin domain-containing protein</fullName>
    </submittedName>
</protein>
<dbReference type="RefSeq" id="WP_302041656.1">
    <property type="nucleotide sequence ID" value="NZ_JAUKPO010000037.1"/>
</dbReference>